<feature type="transmembrane region" description="Helical" evidence="1">
    <location>
        <begin position="199"/>
        <end position="217"/>
    </location>
</feature>
<gene>
    <name evidence="2" type="ORF">HNQ85_001503</name>
</gene>
<evidence type="ECO:0000313" key="3">
    <source>
        <dbReference type="Proteomes" id="UP000580891"/>
    </source>
</evidence>
<keyword evidence="1" id="KW-1133">Transmembrane helix</keyword>
<evidence type="ECO:0000313" key="2">
    <source>
        <dbReference type="EMBL" id="MBA2871233.1"/>
    </source>
</evidence>
<dbReference type="Proteomes" id="UP000580891">
    <property type="component" value="Unassembled WGS sequence"/>
</dbReference>
<organism evidence="2 3">
    <name type="scientific">[Anoxybacillus] calidus</name>
    <dbReference type="NCBI Taxonomy" id="575178"/>
    <lineage>
        <taxon>Bacteria</taxon>
        <taxon>Bacillati</taxon>
        <taxon>Bacillota</taxon>
        <taxon>Bacilli</taxon>
        <taxon>Bacillales</taxon>
        <taxon>Anoxybacillaceae</taxon>
        <taxon>Paranoxybacillus</taxon>
    </lineage>
</organism>
<comment type="caution">
    <text evidence="2">The sequence shown here is derived from an EMBL/GenBank/DDBJ whole genome shotgun (WGS) entry which is preliminary data.</text>
</comment>
<keyword evidence="3" id="KW-1185">Reference proteome</keyword>
<dbReference type="AlphaFoldDB" id="A0A7V9YZD3"/>
<accession>A0A7V9YZD3</accession>
<dbReference type="RefSeq" id="WP_181537085.1">
    <property type="nucleotide sequence ID" value="NZ_JACDUU010000003.1"/>
</dbReference>
<feature type="transmembrane region" description="Helical" evidence="1">
    <location>
        <begin position="50"/>
        <end position="73"/>
    </location>
</feature>
<dbReference type="EMBL" id="JACDUU010000003">
    <property type="protein sequence ID" value="MBA2871233.1"/>
    <property type="molecule type" value="Genomic_DNA"/>
</dbReference>
<feature type="transmembrane region" description="Helical" evidence="1">
    <location>
        <begin position="20"/>
        <end position="44"/>
    </location>
</feature>
<sequence length="228" mass="26859">MLPTADLQDNLFYRIILYSYWFILCNVYFFLLCIPASVFLLFQWDDSNLFTWIIFFLVNIPIGPALTASFSVMGKIVKEKQVEITKTFFQSLKVNFVQSALFFSIQCILITILMTDIVFLNNYPIGRYIRPLLYVLLLMNVVVGLYVYPLLSRFFVTNKSALKLSIWCSFTKWKTTLLLLALLLLTGFILYYIPKVSFYFFISPFCFAVMLIMNNLFQDIETMFHKRH</sequence>
<keyword evidence="1" id="KW-0812">Transmembrane</keyword>
<protein>
    <submittedName>
        <fullName evidence="2">Putative membrane protein YesL</fullName>
    </submittedName>
</protein>
<dbReference type="Pfam" id="PF04854">
    <property type="entry name" value="DUF624"/>
    <property type="match status" value="1"/>
</dbReference>
<reference evidence="2 3" key="1">
    <citation type="submission" date="2020-07" db="EMBL/GenBank/DDBJ databases">
        <title>Genomic Encyclopedia of Type Strains, Phase IV (KMG-IV): sequencing the most valuable type-strain genomes for metagenomic binning, comparative biology and taxonomic classification.</title>
        <authorList>
            <person name="Goeker M."/>
        </authorList>
    </citation>
    <scope>NUCLEOTIDE SEQUENCE [LARGE SCALE GENOMIC DNA]</scope>
    <source>
        <strain evidence="2 3">DSM 25220</strain>
    </source>
</reference>
<dbReference type="InterPro" id="IPR006938">
    <property type="entry name" value="DUF624"/>
</dbReference>
<evidence type="ECO:0000256" key="1">
    <source>
        <dbReference type="SAM" id="Phobius"/>
    </source>
</evidence>
<keyword evidence="1" id="KW-0472">Membrane</keyword>
<feature type="transmembrane region" description="Helical" evidence="1">
    <location>
        <begin position="94"/>
        <end position="120"/>
    </location>
</feature>
<proteinExistence type="predicted"/>
<feature type="transmembrane region" description="Helical" evidence="1">
    <location>
        <begin position="177"/>
        <end position="193"/>
    </location>
</feature>
<name>A0A7V9YZD3_9BACL</name>
<feature type="transmembrane region" description="Helical" evidence="1">
    <location>
        <begin position="132"/>
        <end position="156"/>
    </location>
</feature>